<dbReference type="CDD" id="cd11304">
    <property type="entry name" value="Cadherin_repeat"/>
    <property type="match status" value="6"/>
</dbReference>
<dbReference type="InterPro" id="IPR031904">
    <property type="entry name" value="Cadherin_CBD"/>
</dbReference>
<keyword evidence="18" id="KW-1185">Reference proteome</keyword>
<name>W5MZV0_LEPOC</name>
<evidence type="ECO:0000256" key="15">
    <source>
        <dbReference type="SAM" id="Phobius"/>
    </source>
</evidence>
<feature type="region of interest" description="Disordered" evidence="14">
    <location>
        <begin position="922"/>
        <end position="968"/>
    </location>
</feature>
<dbReference type="Pfam" id="PF16492">
    <property type="entry name" value="Cadherin_C_2"/>
    <property type="match status" value="1"/>
</dbReference>
<dbReference type="Bgee" id="ENSLOCG00000011316">
    <property type="expression patterns" value="Expressed in larva and 12 other cell types or tissues"/>
</dbReference>
<dbReference type="Pfam" id="PF08266">
    <property type="entry name" value="Cadherin_2"/>
    <property type="match status" value="1"/>
</dbReference>
<dbReference type="GO" id="GO:0005509">
    <property type="term" value="F:calcium ion binding"/>
    <property type="evidence" value="ECO:0007669"/>
    <property type="project" value="UniProtKB-UniRule"/>
</dbReference>
<reference evidence="17" key="2">
    <citation type="submission" date="2025-08" db="UniProtKB">
        <authorList>
            <consortium name="Ensembl"/>
        </authorList>
    </citation>
    <scope>IDENTIFICATION</scope>
</reference>
<dbReference type="InterPro" id="IPR032455">
    <property type="entry name" value="Cadherin_C"/>
</dbReference>
<reference evidence="18" key="1">
    <citation type="submission" date="2011-12" db="EMBL/GenBank/DDBJ databases">
        <title>The Draft Genome of Lepisosteus oculatus.</title>
        <authorList>
            <consortium name="The Broad Institute Genome Assembly &amp; Analysis Group"/>
            <consortium name="Computational R&amp;D Group"/>
            <consortium name="and Sequencing Platform"/>
            <person name="Di Palma F."/>
            <person name="Alfoldi J."/>
            <person name="Johnson J."/>
            <person name="Berlin A."/>
            <person name="Gnerre S."/>
            <person name="Jaffe D."/>
            <person name="MacCallum I."/>
            <person name="Young S."/>
            <person name="Walker B.J."/>
            <person name="Lander E.S."/>
            <person name="Lindblad-Toh K."/>
        </authorList>
    </citation>
    <scope>NUCLEOTIDE SEQUENCE [LARGE SCALE GENOMIC DNA]</scope>
</reference>
<dbReference type="PANTHER" id="PTHR24028">
    <property type="entry name" value="CADHERIN-87A"/>
    <property type="match status" value="1"/>
</dbReference>
<dbReference type="OrthoDB" id="6252479at2759"/>
<feature type="region of interest" description="Disordered" evidence="14">
    <location>
        <begin position="820"/>
        <end position="858"/>
    </location>
</feature>
<dbReference type="AlphaFoldDB" id="W5MZV0"/>
<dbReference type="PROSITE" id="PS00232">
    <property type="entry name" value="CADHERIN_1"/>
    <property type="match status" value="3"/>
</dbReference>
<evidence type="ECO:0000256" key="2">
    <source>
        <dbReference type="ARBA" id="ARBA00004251"/>
    </source>
</evidence>
<dbReference type="InterPro" id="IPR002126">
    <property type="entry name" value="Cadherin-like_dom"/>
</dbReference>
<dbReference type="FunFam" id="2.60.40.60:FF:000018">
    <property type="entry name" value="Protocadherin gamma c3"/>
    <property type="match status" value="1"/>
</dbReference>
<feature type="compositionally biased region" description="Low complexity" evidence="14">
    <location>
        <begin position="926"/>
        <end position="954"/>
    </location>
</feature>
<feature type="transmembrane region" description="Helical" evidence="15">
    <location>
        <begin position="689"/>
        <end position="713"/>
    </location>
</feature>
<dbReference type="InterPro" id="IPR050174">
    <property type="entry name" value="Protocadherin/Cadherin-CA"/>
</dbReference>
<keyword evidence="4 15" id="KW-0812">Transmembrane</keyword>
<dbReference type="GO" id="GO:0009653">
    <property type="term" value="P:anatomical structure morphogenesis"/>
    <property type="evidence" value="ECO:0007669"/>
    <property type="project" value="UniProtKB-ARBA"/>
</dbReference>
<keyword evidence="8" id="KW-0130">Cell adhesion</keyword>
<dbReference type="InterPro" id="IPR020894">
    <property type="entry name" value="Cadherin_CS"/>
</dbReference>
<dbReference type="InParanoid" id="W5MZV0"/>
<dbReference type="PRINTS" id="PR00205">
    <property type="entry name" value="CADHERIN"/>
</dbReference>
<dbReference type="SMART" id="SM00112">
    <property type="entry name" value="CA"/>
    <property type="match status" value="6"/>
</dbReference>
<dbReference type="PROSITE" id="PS50268">
    <property type="entry name" value="CADHERIN_2"/>
    <property type="match status" value="6"/>
</dbReference>
<dbReference type="OMA" id="CCYSRHR"/>
<keyword evidence="3" id="KW-1003">Cell membrane</keyword>
<dbReference type="GO" id="GO:0050839">
    <property type="term" value="F:cell adhesion molecule binding"/>
    <property type="evidence" value="ECO:0000318"/>
    <property type="project" value="GO_Central"/>
</dbReference>
<dbReference type="GO" id="GO:0007156">
    <property type="term" value="P:homophilic cell adhesion via plasma membrane adhesion molecules"/>
    <property type="evidence" value="ECO:0007669"/>
    <property type="project" value="InterPro"/>
</dbReference>
<dbReference type="Pfam" id="PF00028">
    <property type="entry name" value="Cadherin"/>
    <property type="match status" value="5"/>
</dbReference>
<evidence type="ECO:0000256" key="12">
    <source>
        <dbReference type="ARBA" id="ARBA00074462"/>
    </source>
</evidence>
<reference evidence="17" key="3">
    <citation type="submission" date="2025-09" db="UniProtKB">
        <authorList>
            <consortium name="Ensembl"/>
        </authorList>
    </citation>
    <scope>IDENTIFICATION</scope>
</reference>
<dbReference type="eggNOG" id="KOG3594">
    <property type="taxonomic scope" value="Eukaryota"/>
</dbReference>
<feature type="domain" description="Cadherin" evidence="16">
    <location>
        <begin position="350"/>
        <end position="454"/>
    </location>
</feature>
<dbReference type="HOGENOM" id="CLU_006480_0_0_1"/>
<evidence type="ECO:0000256" key="7">
    <source>
        <dbReference type="ARBA" id="ARBA00022837"/>
    </source>
</evidence>
<dbReference type="PANTHER" id="PTHR24028:SF264">
    <property type="entry name" value="PROTOCADHERIN 1 GAMMA 32"/>
    <property type="match status" value="1"/>
</dbReference>
<keyword evidence="10 15" id="KW-0472">Membrane</keyword>
<dbReference type="Ensembl" id="ENSLOCT00000013938.1">
    <property type="protein sequence ID" value="ENSLOCP00000013909.1"/>
    <property type="gene ID" value="ENSLOCG00000011316.1"/>
</dbReference>
<keyword evidence="5" id="KW-0732">Signal</keyword>
<dbReference type="Proteomes" id="UP000018468">
    <property type="component" value="Linkage group LG6"/>
</dbReference>
<proteinExistence type="predicted"/>
<dbReference type="FunFam" id="2.60.40.60:FF:000004">
    <property type="entry name" value="Protocadherin 1 gamma 2"/>
    <property type="match status" value="1"/>
</dbReference>
<dbReference type="FunFam" id="2.60.40.60:FF:000001">
    <property type="entry name" value="Protocadherin alpha 2"/>
    <property type="match status" value="1"/>
</dbReference>
<dbReference type="GeneTree" id="ENSGT00940000163777"/>
<dbReference type="GO" id="GO:0005886">
    <property type="term" value="C:plasma membrane"/>
    <property type="evidence" value="ECO:0000318"/>
    <property type="project" value="GO_Central"/>
</dbReference>
<evidence type="ECO:0000256" key="14">
    <source>
        <dbReference type="SAM" id="MobiDB-lite"/>
    </source>
</evidence>
<evidence type="ECO:0000256" key="9">
    <source>
        <dbReference type="ARBA" id="ARBA00022989"/>
    </source>
</evidence>
<feature type="domain" description="Cadherin" evidence="16">
    <location>
        <begin position="133"/>
        <end position="241"/>
    </location>
</feature>
<keyword evidence="11" id="KW-0325">Glycoprotein</keyword>
<evidence type="ECO:0000256" key="3">
    <source>
        <dbReference type="ARBA" id="ARBA00022475"/>
    </source>
</evidence>
<dbReference type="Gene3D" id="2.60.40.60">
    <property type="entry name" value="Cadherins"/>
    <property type="match status" value="6"/>
</dbReference>
<dbReference type="FunFam" id="2.60.40.60:FF:000002">
    <property type="entry name" value="Protocadherin alpha 2"/>
    <property type="match status" value="1"/>
</dbReference>
<sequence>MECRKKKRALDWHTLCLSFSFTWIFASAELTYSVTEELKPGAFVGNIMKDLGLDVLKIAGRNLRVVSDSSAQYFEVNTVSGMLVIKEKMDRERLCGLSVTCSVHLQLVLENPLDIHRVAVEILDVNDNAPQFPTKNITLEISEAAAPGTKFRLESAHDPDVGSNSLRTYVLSPNHCFVLSVETKSDGTKFPELVLEKALDRERQAVYRLLLTAVDGGVPEKSGTTTVFIKILDVNDNAPVFDQQVKRVSLLENSPPGTLVTKLNATDVDYGLNGEIFFLFSKYTSAAVLQLFSIDSQTGEIRVNGVVDYEMTSVFDITVQARDKGTPAMEGSCNIKVEITDVNDNAPDVIITSLHTPVKEDAVSGTVIALISVRDLDSGQNGEVLLQIPQGLPFKLNSAFKEHYTLITDGQLDREEVPEYNIVLKATDMGSPPLSSETVIHVSLSDVNDNAPVFSQLSYTVDIAENNAPGTPIVTVSAFDPDMGKNSQLSFSILESQVQGTSVSSYVYINAENGNIYTMRSLDYEQMNVFQIEVQVKDAGSPPLRSNVTVHVFVVDENDNAPVVVYPVFPRETSLQLKVPRSAGAGYLINKIVGVDADSGHNAWLSYNIHPSHDTGLFQIATHTGELRTTRKLQEEEGFVHNLVVVVKDNGKPALSATVAVTITVEEKGSQMSSEIRDVSAKKGGMSDITLYLIISLACISAISFLTFVILMVKCLKQKDDYSSCLESCCCYSRHSLRSRHTYQRSHKNLHLQLNSDGPIKYLEVVGGPPETHMQGYRPCYSTLSNRSDFVFIKSPATPMMSKTNTLNMSLSRKHLINTANEQKPPNTDWRFSQGQRPGPSGAPQRPEEAGPWPNPPTEAEQLQALMAAANEVSEATNTLGASTLGPGTMGLSTRYSPQFTLQHVPDYRQNIYIPGSTATLTGNNPQAQTQAQVQVQALPQPQPAAVEAPKPAQTPANKKKSGKKEKK</sequence>
<organism evidence="17 18">
    <name type="scientific">Lepisosteus oculatus</name>
    <name type="common">Spotted gar</name>
    <dbReference type="NCBI Taxonomy" id="7918"/>
    <lineage>
        <taxon>Eukaryota</taxon>
        <taxon>Metazoa</taxon>
        <taxon>Chordata</taxon>
        <taxon>Craniata</taxon>
        <taxon>Vertebrata</taxon>
        <taxon>Euteleostomi</taxon>
        <taxon>Actinopterygii</taxon>
        <taxon>Neopterygii</taxon>
        <taxon>Holostei</taxon>
        <taxon>Semionotiformes</taxon>
        <taxon>Lepisosteidae</taxon>
        <taxon>Lepisosteus</taxon>
    </lineage>
</organism>
<dbReference type="EMBL" id="AHAT01005397">
    <property type="status" value="NOT_ANNOTATED_CDS"/>
    <property type="molecule type" value="Genomic_DNA"/>
</dbReference>
<evidence type="ECO:0000256" key="13">
    <source>
        <dbReference type="PROSITE-ProRule" id="PRU00043"/>
    </source>
</evidence>
<keyword evidence="9 15" id="KW-1133">Transmembrane helix</keyword>
<evidence type="ECO:0000256" key="1">
    <source>
        <dbReference type="ARBA" id="ARBA00003436"/>
    </source>
</evidence>
<dbReference type="EMBL" id="AHAT01005398">
    <property type="status" value="NOT_ANNOTATED_CDS"/>
    <property type="molecule type" value="Genomic_DNA"/>
</dbReference>
<protein>
    <recommendedName>
        <fullName evidence="12">Protocadherin gamma-C3</fullName>
    </recommendedName>
</protein>
<dbReference type="Pfam" id="PF15974">
    <property type="entry name" value="Cadherin_tail"/>
    <property type="match status" value="1"/>
</dbReference>
<dbReference type="STRING" id="7918.ENSLOCP00000013909"/>
<feature type="domain" description="Cadherin" evidence="16">
    <location>
        <begin position="242"/>
        <end position="349"/>
    </location>
</feature>
<keyword evidence="6" id="KW-0677">Repeat</keyword>
<comment type="subcellular location">
    <subcellularLocation>
        <location evidence="2">Cell membrane</location>
        <topology evidence="2">Single-pass type I membrane protein</topology>
    </subcellularLocation>
</comment>
<evidence type="ECO:0000256" key="8">
    <source>
        <dbReference type="ARBA" id="ARBA00022889"/>
    </source>
</evidence>
<dbReference type="GO" id="GO:0007155">
    <property type="term" value="P:cell adhesion"/>
    <property type="evidence" value="ECO:0000318"/>
    <property type="project" value="GO_Central"/>
</dbReference>
<evidence type="ECO:0000313" key="18">
    <source>
        <dbReference type="Proteomes" id="UP000018468"/>
    </source>
</evidence>
<dbReference type="FunFam" id="2.60.40.60:FF:000006">
    <property type="entry name" value="Protocadherin alpha 2"/>
    <property type="match status" value="1"/>
</dbReference>
<keyword evidence="7 13" id="KW-0106">Calcium</keyword>
<evidence type="ECO:0000256" key="10">
    <source>
        <dbReference type="ARBA" id="ARBA00023136"/>
    </source>
</evidence>
<evidence type="ECO:0000256" key="11">
    <source>
        <dbReference type="ARBA" id="ARBA00023180"/>
    </source>
</evidence>
<evidence type="ECO:0000256" key="6">
    <source>
        <dbReference type="ARBA" id="ARBA00022737"/>
    </source>
</evidence>
<evidence type="ECO:0000313" key="17">
    <source>
        <dbReference type="Ensembl" id="ENSLOCP00000013909.1"/>
    </source>
</evidence>
<evidence type="ECO:0000256" key="5">
    <source>
        <dbReference type="ARBA" id="ARBA00022729"/>
    </source>
</evidence>
<feature type="domain" description="Cadherin" evidence="16">
    <location>
        <begin position="455"/>
        <end position="569"/>
    </location>
</feature>
<evidence type="ECO:0000256" key="4">
    <source>
        <dbReference type="ARBA" id="ARBA00022692"/>
    </source>
</evidence>
<comment type="function">
    <text evidence="1">Potential calcium-dependent cell-adhesion protein. May be involved in the establishment and maintenance of specific neuronal connections in the brain.</text>
</comment>
<dbReference type="KEGG" id="loc:102689599"/>
<evidence type="ECO:0000259" key="16">
    <source>
        <dbReference type="PROSITE" id="PS50268"/>
    </source>
</evidence>
<dbReference type="InterPro" id="IPR013164">
    <property type="entry name" value="Cadherin_N"/>
</dbReference>
<feature type="compositionally biased region" description="Basic residues" evidence="14">
    <location>
        <begin position="958"/>
        <end position="968"/>
    </location>
</feature>
<accession>W5MZV0</accession>
<feature type="domain" description="Cadherin" evidence="16">
    <location>
        <begin position="26"/>
        <end position="132"/>
    </location>
</feature>
<feature type="compositionally biased region" description="Polar residues" evidence="14">
    <location>
        <begin position="820"/>
        <end position="836"/>
    </location>
</feature>
<dbReference type="InterPro" id="IPR015919">
    <property type="entry name" value="Cadherin-like_sf"/>
</dbReference>
<feature type="domain" description="Cadherin" evidence="16">
    <location>
        <begin position="571"/>
        <end position="676"/>
    </location>
</feature>
<dbReference type="SUPFAM" id="SSF49313">
    <property type="entry name" value="Cadherin-like"/>
    <property type="match status" value="6"/>
</dbReference>
<dbReference type="FunFam" id="2.60.40.60:FF:000185">
    <property type="entry name" value="Protocadherin 2 alpha c"/>
    <property type="match status" value="1"/>
</dbReference>